<dbReference type="RefSeq" id="WP_041094882.1">
    <property type="nucleotide sequence ID" value="NZ_AP014680.1"/>
</dbReference>
<evidence type="ECO:0000313" key="13">
    <source>
        <dbReference type="EMBL" id="BAP86657.1"/>
    </source>
</evidence>
<gene>
    <name evidence="10 13" type="primary">hisH</name>
    <name evidence="13" type="ORF">LOOC260_121510</name>
</gene>
<dbReference type="GO" id="GO:0000105">
    <property type="term" value="P:L-histidine biosynthetic process"/>
    <property type="evidence" value="ECO:0007669"/>
    <property type="project" value="UniProtKB-UniRule"/>
</dbReference>
<dbReference type="PANTHER" id="PTHR42701">
    <property type="entry name" value="IMIDAZOLE GLYCEROL PHOSPHATE SYNTHASE SUBUNIT HISH"/>
    <property type="match status" value="1"/>
</dbReference>
<keyword evidence="5 10" id="KW-0315">Glutamine amidotransferase</keyword>
<evidence type="ECO:0000256" key="9">
    <source>
        <dbReference type="ARBA" id="ARBA00049534"/>
    </source>
</evidence>
<dbReference type="EMBL" id="AP014680">
    <property type="protein sequence ID" value="BAP86657.1"/>
    <property type="molecule type" value="Genomic_DNA"/>
</dbReference>
<dbReference type="KEGG" id="lho:LOOC260_121510"/>
<evidence type="ECO:0000256" key="5">
    <source>
        <dbReference type="ARBA" id="ARBA00022962"/>
    </source>
</evidence>
<evidence type="ECO:0000256" key="4">
    <source>
        <dbReference type="ARBA" id="ARBA00022801"/>
    </source>
</evidence>
<comment type="catalytic activity">
    <reaction evidence="9 10">
        <text>L-glutamine + H2O = L-glutamate + NH4(+)</text>
        <dbReference type="Rhea" id="RHEA:15889"/>
        <dbReference type="ChEBI" id="CHEBI:15377"/>
        <dbReference type="ChEBI" id="CHEBI:28938"/>
        <dbReference type="ChEBI" id="CHEBI:29985"/>
        <dbReference type="ChEBI" id="CHEBI:58359"/>
        <dbReference type="EC" id="3.5.1.2"/>
    </reaction>
</comment>
<dbReference type="SUPFAM" id="SSF52317">
    <property type="entry name" value="Class I glutamine amidotransferase-like"/>
    <property type="match status" value="1"/>
</dbReference>
<proteinExistence type="inferred from homology"/>
<dbReference type="NCBIfam" id="TIGR01855">
    <property type="entry name" value="IMP_synth_hisH"/>
    <property type="match status" value="1"/>
</dbReference>
<keyword evidence="7 10" id="KW-0456">Lyase</keyword>
<dbReference type="GO" id="GO:0000107">
    <property type="term" value="F:imidazoleglycerol-phosphate synthase activity"/>
    <property type="evidence" value="ECO:0007669"/>
    <property type="project" value="UniProtKB-UniRule"/>
</dbReference>
<comment type="subunit">
    <text evidence="2 10">Heterodimer of HisH and HisF.</text>
</comment>
<dbReference type="UniPathway" id="UPA00031">
    <property type="reaction ID" value="UER00010"/>
</dbReference>
<evidence type="ECO:0000256" key="1">
    <source>
        <dbReference type="ARBA" id="ARBA00005091"/>
    </source>
</evidence>
<feature type="active site" description="Nucleophile" evidence="10 11">
    <location>
        <position position="79"/>
    </location>
</feature>
<dbReference type="GO" id="GO:0005737">
    <property type="term" value="C:cytoplasm"/>
    <property type="evidence" value="ECO:0007669"/>
    <property type="project" value="UniProtKB-SubCell"/>
</dbReference>
<dbReference type="STRING" id="1291742.LOOC260_121510"/>
<dbReference type="AlphaFoldDB" id="A0A0A1GWZ3"/>
<dbReference type="Gene3D" id="3.40.50.880">
    <property type="match status" value="1"/>
</dbReference>
<name>A0A0A1GWZ3_9LACO</name>
<dbReference type="PROSITE" id="PS51274">
    <property type="entry name" value="GATASE_COBBQ"/>
    <property type="match status" value="1"/>
</dbReference>
<keyword evidence="3 10" id="KW-0028">Amino-acid biosynthesis</keyword>
<dbReference type="InterPro" id="IPR010139">
    <property type="entry name" value="Imidazole-glycPsynth_HisH"/>
</dbReference>
<dbReference type="GO" id="GO:0004359">
    <property type="term" value="F:glutaminase activity"/>
    <property type="evidence" value="ECO:0007669"/>
    <property type="project" value="UniProtKB-EC"/>
</dbReference>
<dbReference type="PANTHER" id="PTHR42701:SF1">
    <property type="entry name" value="IMIDAZOLE GLYCEROL PHOSPHATE SYNTHASE SUBUNIT HISH"/>
    <property type="match status" value="1"/>
</dbReference>
<comment type="subcellular location">
    <subcellularLocation>
        <location evidence="10">Cytoplasm</location>
    </subcellularLocation>
</comment>
<evidence type="ECO:0000256" key="3">
    <source>
        <dbReference type="ARBA" id="ARBA00022605"/>
    </source>
</evidence>
<dbReference type="GO" id="GO:0016829">
    <property type="term" value="F:lyase activity"/>
    <property type="evidence" value="ECO:0007669"/>
    <property type="project" value="UniProtKB-KW"/>
</dbReference>
<reference evidence="13 14" key="1">
    <citation type="submission" date="2014-11" db="EMBL/GenBank/DDBJ databases">
        <title>Complete genome sequence and analysis of Lactobacillus hokkaidonensis LOOC260T.</title>
        <authorList>
            <person name="Tanizawa Y."/>
            <person name="Tohno M."/>
            <person name="Kaminuma E."/>
            <person name="Nakamura Y."/>
            <person name="Arita M."/>
        </authorList>
    </citation>
    <scope>NUCLEOTIDE SEQUENCE [LARGE SCALE GENOMIC DNA]</scope>
    <source>
        <strain evidence="13 14">LOOC260</strain>
    </source>
</reference>
<comment type="function">
    <text evidence="10">IGPS catalyzes the conversion of PRFAR and glutamine to IGP, AICAR and glutamate. The HisH subunit catalyzes the hydrolysis of glutamine to glutamate and ammonia as part of the synthesis of IGP and AICAR. The resulting ammonia molecule is channeled to the active site of HisF.</text>
</comment>
<evidence type="ECO:0000256" key="8">
    <source>
        <dbReference type="ARBA" id="ARBA00047838"/>
    </source>
</evidence>
<comment type="pathway">
    <text evidence="1 10">Amino-acid biosynthesis; L-histidine biosynthesis; L-histidine from 5-phospho-alpha-D-ribose 1-diphosphate: step 5/9.</text>
</comment>
<dbReference type="HAMAP" id="MF_00278">
    <property type="entry name" value="HisH"/>
    <property type="match status" value="1"/>
</dbReference>
<evidence type="ECO:0000256" key="7">
    <source>
        <dbReference type="ARBA" id="ARBA00023239"/>
    </source>
</evidence>
<dbReference type="Proteomes" id="UP000031620">
    <property type="component" value="Chromosome"/>
</dbReference>
<dbReference type="EC" id="4.3.2.10" evidence="10"/>
<sequence>MLAVVDYDTGNIRNLMKALDYVGFKSMLTANPADILAADGVILPGVGAFAKAMEELERRQLVETLRQVADKQTPLLGICLGMQLLFESSNEFGKHAGLGILPGTVEEIPVTAGIKVPEMGWNQNMLQSKQNVFQSVANQYTYFVHSYYANCSRDIVVAGLEYGTFIPSIVKQKKIVGMQFHPEKSGAVGLELLTEFKRMVQDYVATRN</sequence>
<dbReference type="InterPro" id="IPR017926">
    <property type="entry name" value="GATASE"/>
</dbReference>
<comment type="catalytic activity">
    <reaction evidence="8 10">
        <text>5-[(5-phospho-1-deoxy-D-ribulos-1-ylimino)methylamino]-1-(5-phospho-beta-D-ribosyl)imidazole-4-carboxamide + L-glutamine = D-erythro-1-(imidazol-4-yl)glycerol 3-phosphate + 5-amino-1-(5-phospho-beta-D-ribosyl)imidazole-4-carboxamide + L-glutamate + H(+)</text>
        <dbReference type="Rhea" id="RHEA:24793"/>
        <dbReference type="ChEBI" id="CHEBI:15378"/>
        <dbReference type="ChEBI" id="CHEBI:29985"/>
        <dbReference type="ChEBI" id="CHEBI:58278"/>
        <dbReference type="ChEBI" id="CHEBI:58359"/>
        <dbReference type="ChEBI" id="CHEBI:58475"/>
        <dbReference type="ChEBI" id="CHEBI:58525"/>
        <dbReference type="EC" id="4.3.2.10"/>
    </reaction>
</comment>
<keyword evidence="4 10" id="KW-0378">Hydrolase</keyword>
<dbReference type="HOGENOM" id="CLU_071837_2_2_9"/>
<dbReference type="PIRSF" id="PIRSF000495">
    <property type="entry name" value="Amidotransf_hisH"/>
    <property type="match status" value="1"/>
</dbReference>
<evidence type="ECO:0000256" key="11">
    <source>
        <dbReference type="PIRSR" id="PIRSR000495-1"/>
    </source>
</evidence>
<evidence type="ECO:0000256" key="10">
    <source>
        <dbReference type="HAMAP-Rule" id="MF_00278"/>
    </source>
</evidence>
<feature type="domain" description="Glutamine amidotransferase" evidence="12">
    <location>
        <begin position="4"/>
        <end position="187"/>
    </location>
</feature>
<feature type="active site" evidence="10 11">
    <location>
        <position position="183"/>
    </location>
</feature>
<dbReference type="CDD" id="cd01748">
    <property type="entry name" value="GATase1_IGP_Synthase"/>
    <property type="match status" value="1"/>
</dbReference>
<protein>
    <recommendedName>
        <fullName evidence="10">Imidazole glycerol phosphate synthase subunit HisH</fullName>
        <ecNumber evidence="10">4.3.2.10</ecNumber>
    </recommendedName>
    <alternativeName>
        <fullName evidence="10">IGP synthase glutaminase subunit</fullName>
        <ecNumber evidence="10">3.5.1.2</ecNumber>
    </alternativeName>
    <alternativeName>
        <fullName evidence="10">IGP synthase subunit HisH</fullName>
    </alternativeName>
    <alternativeName>
        <fullName evidence="10">ImGP synthase subunit HisH</fullName>
        <shortName evidence="10">IGPS subunit HisH</shortName>
    </alternativeName>
</protein>
<evidence type="ECO:0000256" key="6">
    <source>
        <dbReference type="ARBA" id="ARBA00023102"/>
    </source>
</evidence>
<dbReference type="InterPro" id="IPR029062">
    <property type="entry name" value="Class_I_gatase-like"/>
</dbReference>
<evidence type="ECO:0000256" key="2">
    <source>
        <dbReference type="ARBA" id="ARBA00011152"/>
    </source>
</evidence>
<dbReference type="Pfam" id="PF00117">
    <property type="entry name" value="GATase"/>
    <property type="match status" value="1"/>
</dbReference>
<keyword evidence="6 10" id="KW-0368">Histidine biosynthesis</keyword>
<evidence type="ECO:0000313" key="14">
    <source>
        <dbReference type="Proteomes" id="UP000031620"/>
    </source>
</evidence>
<keyword evidence="10" id="KW-0963">Cytoplasm</keyword>
<feature type="active site" evidence="10 11">
    <location>
        <position position="181"/>
    </location>
</feature>
<evidence type="ECO:0000259" key="12">
    <source>
        <dbReference type="Pfam" id="PF00117"/>
    </source>
</evidence>
<accession>A0A0A1GWZ3</accession>
<dbReference type="PROSITE" id="PS51273">
    <property type="entry name" value="GATASE_TYPE_1"/>
    <property type="match status" value="1"/>
</dbReference>
<dbReference type="EC" id="3.5.1.2" evidence="10"/>
<organism evidence="13 14">
    <name type="scientific">Paucilactobacillus hokkaidonensis JCM 18461</name>
    <dbReference type="NCBI Taxonomy" id="1291742"/>
    <lineage>
        <taxon>Bacteria</taxon>
        <taxon>Bacillati</taxon>
        <taxon>Bacillota</taxon>
        <taxon>Bacilli</taxon>
        <taxon>Lactobacillales</taxon>
        <taxon>Lactobacillaceae</taxon>
        <taxon>Paucilactobacillus</taxon>
    </lineage>
</organism>